<organism evidence="1 2">
    <name type="scientific">Hirsutella rhossiliensis</name>
    <dbReference type="NCBI Taxonomy" id="111463"/>
    <lineage>
        <taxon>Eukaryota</taxon>
        <taxon>Fungi</taxon>
        <taxon>Dikarya</taxon>
        <taxon>Ascomycota</taxon>
        <taxon>Pezizomycotina</taxon>
        <taxon>Sordariomycetes</taxon>
        <taxon>Hypocreomycetidae</taxon>
        <taxon>Hypocreales</taxon>
        <taxon>Ophiocordycipitaceae</taxon>
        <taxon>Hirsutella</taxon>
    </lineage>
</organism>
<name>A0A9P8N4J6_9HYPO</name>
<dbReference type="RefSeq" id="XP_044724000.1">
    <property type="nucleotide sequence ID" value="XM_044860367.1"/>
</dbReference>
<evidence type="ECO:0000313" key="1">
    <source>
        <dbReference type="EMBL" id="KAH0966487.1"/>
    </source>
</evidence>
<dbReference type="AlphaFoldDB" id="A0A9P8N4J6"/>
<dbReference type="OrthoDB" id="4898857at2759"/>
<dbReference type="GeneID" id="68351025"/>
<reference evidence="1" key="1">
    <citation type="submission" date="2021-09" db="EMBL/GenBank/DDBJ databases">
        <title>A high-quality genome of the endoparasitic fungus Hirsutella rhossiliensis with a comparison of Hirsutella genomes reveals transposable elements contributing to genome size variation.</title>
        <authorList>
            <person name="Lin R."/>
            <person name="Jiao Y."/>
            <person name="Sun X."/>
            <person name="Ling J."/>
            <person name="Xie B."/>
            <person name="Cheng X."/>
        </authorList>
    </citation>
    <scope>NUCLEOTIDE SEQUENCE</scope>
    <source>
        <strain evidence="1">HR02</strain>
    </source>
</reference>
<keyword evidence="2" id="KW-1185">Reference proteome</keyword>
<protein>
    <submittedName>
        <fullName evidence="1">Uncharacterized protein</fullName>
    </submittedName>
</protein>
<dbReference type="Proteomes" id="UP000824596">
    <property type="component" value="Unassembled WGS sequence"/>
</dbReference>
<dbReference type="InterPro" id="IPR011990">
    <property type="entry name" value="TPR-like_helical_dom_sf"/>
</dbReference>
<sequence length="449" mass="50713">MGSNSSKAERLGSQGECGARLFLKSGKLREISMAVRLLGQAVDATPHDHPDRAMVLMRRGYWSGFLYERTGSAEVFADSLKAYEESFALAPPGHRDRPIMLVTFGDLLMKRYQREKTAEDLERAAKAYNEAVTITSSGQPFRMTSMLTFCEFLTIRFRESQNAEDINRAIEYCLQAGLEAGPTEMPEWGFIYLSACHLAKYEATKETEDLEQAFASTHGGFQDEPEDLDGLDALTRCWAAKARQTQSLDDISQAVDMSMKAAQKAQSIQLQWEERLCTMSDMGDLRYYVSKDLAHLDECIVAREELVKLLCPADPARTRSLHLLCDFCFRKYRAENDVKILKQAISAGEEAMSAMRPWPDHPDKAVLLDLLCSCYAARFAEMGSHKDLEKAISTGEDALKRLSPEDGLKGETTNKVRSLKVDGFYEEPENVMQCPRPTLTHYRRSYFIF</sequence>
<dbReference type="EMBL" id="JAIZPD010000002">
    <property type="protein sequence ID" value="KAH0966487.1"/>
    <property type="molecule type" value="Genomic_DNA"/>
</dbReference>
<accession>A0A9P8N4J6</accession>
<comment type="caution">
    <text evidence="1">The sequence shown here is derived from an EMBL/GenBank/DDBJ whole genome shotgun (WGS) entry which is preliminary data.</text>
</comment>
<dbReference type="Gene3D" id="1.25.40.10">
    <property type="entry name" value="Tetratricopeptide repeat domain"/>
    <property type="match status" value="1"/>
</dbReference>
<evidence type="ECO:0000313" key="2">
    <source>
        <dbReference type="Proteomes" id="UP000824596"/>
    </source>
</evidence>
<proteinExistence type="predicted"/>
<gene>
    <name evidence="1" type="ORF">HRG_01896</name>
</gene>